<keyword evidence="1" id="KW-0677">Repeat</keyword>
<dbReference type="RefSeq" id="XP_008812117.2">
    <property type="nucleotide sequence ID" value="XM_008813895.3"/>
</dbReference>
<organism evidence="6 7">
    <name type="scientific">Phoenix dactylifera</name>
    <name type="common">Date palm</name>
    <dbReference type="NCBI Taxonomy" id="42345"/>
    <lineage>
        <taxon>Eukaryota</taxon>
        <taxon>Viridiplantae</taxon>
        <taxon>Streptophyta</taxon>
        <taxon>Embryophyta</taxon>
        <taxon>Tracheophyta</taxon>
        <taxon>Spermatophyta</taxon>
        <taxon>Magnoliopsida</taxon>
        <taxon>Liliopsida</taxon>
        <taxon>Arecaceae</taxon>
        <taxon>Coryphoideae</taxon>
        <taxon>Phoeniceae</taxon>
        <taxon>Phoenix</taxon>
    </lineage>
</organism>
<dbReference type="CDD" id="cd12524">
    <property type="entry name" value="RRM1_MEI2_like"/>
    <property type="match status" value="1"/>
</dbReference>
<dbReference type="Pfam" id="PF00076">
    <property type="entry name" value="RRM_1"/>
    <property type="match status" value="2"/>
</dbReference>
<dbReference type="InterPro" id="IPR007201">
    <property type="entry name" value="Mei2-like_Rrm_C"/>
</dbReference>
<dbReference type="SMART" id="SM00360">
    <property type="entry name" value="RRM"/>
    <property type="match status" value="3"/>
</dbReference>
<dbReference type="GeneID" id="103723085"/>
<evidence type="ECO:0000256" key="2">
    <source>
        <dbReference type="ARBA" id="ARBA00022884"/>
    </source>
</evidence>
<feature type="region of interest" description="Disordered" evidence="4">
    <location>
        <begin position="461"/>
        <end position="484"/>
    </location>
</feature>
<evidence type="ECO:0000256" key="3">
    <source>
        <dbReference type="PROSITE-ProRule" id="PRU00176"/>
    </source>
</evidence>
<feature type="compositionally biased region" description="Low complexity" evidence="4">
    <location>
        <begin position="1011"/>
        <end position="1030"/>
    </location>
</feature>
<dbReference type="InterPro" id="IPR034453">
    <property type="entry name" value="MEI2-like_RRM1"/>
</dbReference>
<dbReference type="InterPro" id="IPR034454">
    <property type="entry name" value="MEI2-like_RRM3"/>
</dbReference>
<evidence type="ECO:0000313" key="7">
    <source>
        <dbReference type="RefSeq" id="XP_008812117.2"/>
    </source>
</evidence>
<dbReference type="SUPFAM" id="SSF54928">
    <property type="entry name" value="RNA-binding domain, RBD"/>
    <property type="match status" value="2"/>
</dbReference>
<evidence type="ECO:0000313" key="6">
    <source>
        <dbReference type="Proteomes" id="UP000228380"/>
    </source>
</evidence>
<keyword evidence="2 3" id="KW-0694">RNA-binding</keyword>
<dbReference type="GO" id="GO:0003723">
    <property type="term" value="F:RNA binding"/>
    <property type="evidence" value="ECO:0007669"/>
    <property type="project" value="UniProtKB-UniRule"/>
</dbReference>
<feature type="region of interest" description="Disordered" evidence="4">
    <location>
        <begin position="534"/>
        <end position="553"/>
    </location>
</feature>
<feature type="compositionally biased region" description="Polar residues" evidence="4">
    <location>
        <begin position="474"/>
        <end position="484"/>
    </location>
</feature>
<proteinExistence type="predicted"/>
<dbReference type="InterPro" id="IPR012677">
    <property type="entry name" value="Nucleotide-bd_a/b_plait_sf"/>
</dbReference>
<dbReference type="PANTHER" id="PTHR23189">
    <property type="entry name" value="RNA RECOGNITION MOTIF-CONTAINING"/>
    <property type="match status" value="1"/>
</dbReference>
<dbReference type="Pfam" id="PF04059">
    <property type="entry name" value="RRM_2"/>
    <property type="match status" value="1"/>
</dbReference>
<reference evidence="6" key="1">
    <citation type="journal article" date="2019" name="Nat. Commun.">
        <title>Genome-wide association mapping of date palm fruit traits.</title>
        <authorList>
            <person name="Hazzouri K.M."/>
            <person name="Gros-Balthazard M."/>
            <person name="Flowers J.M."/>
            <person name="Copetti D."/>
            <person name="Lemansour A."/>
            <person name="Lebrun M."/>
            <person name="Masmoudi K."/>
            <person name="Ferrand S."/>
            <person name="Dhar M.I."/>
            <person name="Fresquez Z.A."/>
            <person name="Rosas U."/>
            <person name="Zhang J."/>
            <person name="Talag J."/>
            <person name="Lee S."/>
            <person name="Kudrna D."/>
            <person name="Powell R.F."/>
            <person name="Leitch I.J."/>
            <person name="Krueger R.R."/>
            <person name="Wing R.A."/>
            <person name="Amiri K.M.A."/>
            <person name="Purugganan M.D."/>
        </authorList>
    </citation>
    <scope>NUCLEOTIDE SEQUENCE [LARGE SCALE GENOMIC DNA]</scope>
    <source>
        <strain evidence="6">cv. Khalas</strain>
    </source>
</reference>
<dbReference type="CDD" id="cd12531">
    <property type="entry name" value="RRM3_MEI2_like"/>
    <property type="match status" value="1"/>
</dbReference>
<evidence type="ECO:0000259" key="5">
    <source>
        <dbReference type="PROSITE" id="PS50102"/>
    </source>
</evidence>
<dbReference type="Gene3D" id="3.30.70.330">
    <property type="match status" value="2"/>
</dbReference>
<feature type="domain" description="RRM" evidence="5">
    <location>
        <begin position="289"/>
        <end position="362"/>
    </location>
</feature>
<protein>
    <submittedName>
        <fullName evidence="7">Protein MEI2-like 4 isoform X2</fullName>
    </submittedName>
</protein>
<dbReference type="PROSITE" id="PS50102">
    <property type="entry name" value="RRM"/>
    <property type="match status" value="2"/>
</dbReference>
<dbReference type="InterPro" id="IPR000504">
    <property type="entry name" value="RRM_dom"/>
</dbReference>
<evidence type="ECO:0000256" key="4">
    <source>
        <dbReference type="SAM" id="MobiDB-lite"/>
    </source>
</evidence>
<sequence length="1037" mass="114183">MPSEVMDQRSLSSICLPSGPLSFFSDEFRLPAQRQVGFWKKESVPDHRVSEGLCLMSGSKINSSFLLEKLCSVGGDSLECLELTHPYFFEDEKTKISLEHHLMGTERTASLSMSSCSTADRDESQLSLSAKPASLFMEGNKVDLNGVHLENSLFSSSLLELCDKKSRLSTDDVCVSQHVDKSNSNIGKDEPFESSEGIESQTIGNLLPDDDDLLSGVIDDLEYIAQPRSGDDTEDDLFCSGGGMELEADDRFSYKKASNSVGEGASDGQLWEPSRLFANEQPFGEHPSRILIVRNFNSIVDDTELRVLFEQFGDIHMLYTGCKYLGFVMVSYYDIRAAQKAKRALQNRPFRHCKLDIHFTVPKDNPLVKDTNEGTLILFNLDSSVSNDDLCQIFGVYGDIKEICEMPQNLQKKFIDFYDVRAAEAAFHALNGSSIVGKKMKLESRSTGAAQCLMQQPSLELEQEESCRSKQGIHPSNSPSNSYGTIPLVATASIGLDNGSTQDLNSSVRAPIHPSAGSTFPRISSIVPHSLSSPVGIASASSHSNQSGHERRHSLGQMNIGSQSSQCTQSGHERCHSLGQMNFSSQIMANFHLHSLPEHHNGKISSIPYSSSSATSTMTLNINSRPADVIDGRSIQRSGLGGFNSHSFGHIGGDLGISGDRSFALHGHQFLWNDSNQYNHRPLGPIFWPDTPSYLNNFPALPSPQKMNGLPRAPPRMLNAPLPLHHHVGSAPAMNPSLWDRRQTFRGDYLEACALHPASLGSLGLAAGSALHPLELASHNIFPHTSGNCMDPSISSAHVMPSPEQRSRMFHLRNTMLRLPLSYDAPNDRIRSRRSDAGSSQTDNKKQFELDIDLIMHGEDSRTTLMIKNIPNKYTSKMLLATIDEHHRGTYDFIYLPIDFKNKCNVGYAFINMTSAQHIIPFFQTFNGKKWEKFNSEKVASLAYARIQGRAALIAHFQNSSLMNEDKRCRPILFHSDGPNAGEQEPFPMGVNIRSRTGRSKTVGSGENHLASPSTSSNGEESSDASDSSSACTKESD</sequence>
<evidence type="ECO:0000256" key="1">
    <source>
        <dbReference type="ARBA" id="ARBA00022737"/>
    </source>
</evidence>
<gene>
    <name evidence="7" type="primary">LOC103723085</name>
</gene>
<reference evidence="7" key="2">
    <citation type="submission" date="2025-08" db="UniProtKB">
        <authorList>
            <consortium name="RefSeq"/>
        </authorList>
    </citation>
    <scope>IDENTIFICATION</scope>
    <source>
        <tissue evidence="7">Young leaves</tissue>
    </source>
</reference>
<name>A0A8B7D306_PHODC</name>
<dbReference type="InterPro" id="IPR035979">
    <property type="entry name" value="RBD_domain_sf"/>
</dbReference>
<feature type="domain" description="RRM" evidence="5">
    <location>
        <begin position="374"/>
        <end position="447"/>
    </location>
</feature>
<dbReference type="Proteomes" id="UP000228380">
    <property type="component" value="Chromosome 9"/>
</dbReference>
<feature type="region of interest" description="Disordered" evidence="4">
    <location>
        <begin position="975"/>
        <end position="1037"/>
    </location>
</feature>
<accession>A0A8B7D306</accession>
<dbReference type="FunFam" id="3.30.70.330:FF:000101">
    <property type="entry name" value="Protein MEI2-like 1"/>
    <property type="match status" value="1"/>
</dbReference>
<keyword evidence="6" id="KW-1185">Reference proteome</keyword>
<dbReference type="AlphaFoldDB" id="A0A8B7D306"/>